<dbReference type="SMART" id="SM00642">
    <property type="entry name" value="Aamy"/>
    <property type="match status" value="1"/>
</dbReference>
<accession>Q3BPG4</accession>
<evidence type="ECO:0000313" key="2">
    <source>
        <dbReference type="EMBL" id="CAJ25349.1"/>
    </source>
</evidence>
<dbReference type="EMBL" id="AM039952">
    <property type="protein sequence ID" value="CAJ25349.1"/>
    <property type="molecule type" value="Genomic_DNA"/>
</dbReference>
<dbReference type="AlphaFoldDB" id="Q3BPG4"/>
<dbReference type="InterPro" id="IPR045857">
    <property type="entry name" value="O16G_dom_2"/>
</dbReference>
<dbReference type="InterPro" id="IPR006047">
    <property type="entry name" value="GH13_cat_dom"/>
</dbReference>
<dbReference type="PANTHER" id="PTHR10357">
    <property type="entry name" value="ALPHA-AMYLASE FAMILY MEMBER"/>
    <property type="match status" value="1"/>
</dbReference>
<dbReference type="STRING" id="456327.BJD11_04605"/>
<dbReference type="PANTHER" id="PTHR10357:SF213">
    <property type="entry name" value="ALPHA AMYLASE CATALYTIC REGION"/>
    <property type="match status" value="1"/>
</dbReference>
<dbReference type="SUPFAM" id="SSF51011">
    <property type="entry name" value="Glycosyl hydrolase domain"/>
    <property type="match status" value="1"/>
</dbReference>
<dbReference type="CAZy" id="GH13">
    <property type="family name" value="Glycoside Hydrolase Family 13"/>
</dbReference>
<gene>
    <name evidence="2" type="primary">suh</name>
    <name evidence="2" type="ordered locus">XCV3618</name>
</gene>
<dbReference type="InterPro" id="IPR017853">
    <property type="entry name" value="GH"/>
</dbReference>
<sequence>MASSARARLPAVPPASACVTTFKDPAPGPARRPLMSTSPIDSTALRAAFAAPLDPQRADVLLSRYDQHASRLLDALHALYGQRADYASWLAQWLGEIGTIARQRPQALQALDSTRHAGWFGEQHMLGYSAYADRFAGTLQGVAERVPYLQELGVRYLHLLPFLRARAGDNDGGFAVSDYGQVAPSLGTNDDLIALTTRLREAGISLCADFVLNHTADDHAWAQAARAGDARYLDYYHHFADRSLPDRYEATLGQVFPHTAPGNFTWVDDTAQWMWTTFYPYQWDLNWSNPAVFGDMALAMLRLANLGVEAFRLDSTAYLWKRIGTDCMNQPEAHTLLVALRAVTDIVAPAVVMKAEAIVPMTQLPPYFGSGTDQGHECHLAYHSSLMAAGWSALALQRGDILHNVIAHSPPLPRHCAWLSYVRCHDDIGWNVLQHEASGNAAQPPFSLRDVARFYANAVPGSYARGESFQSSGDGVHGTNGMAAALAGIQAAQEAGDAAALAVAVDRLVLLYAIALAMPGVPLIYMGDELAMVNDPGYRDDPLRQHEGRWLHRPAMDWQLAAQRHDANSLSGKVYRRLRGLIRKRTALTALAADQALGSIALNDARVFALTRGESFIALHNFSDQPLDVELAAVGVDGWTLLAIDDAVDAAAVSDDVSIVLPPYGVRWLQRKG</sequence>
<reference evidence="2 3" key="1">
    <citation type="journal article" date="2005" name="J. Bacteriol.">
        <title>Insights into genome plasticity and pathogenicity of the plant pathogenic Bacterium Xanthomonas campestris pv. vesicatoria revealed by the complete genome sequence.</title>
        <authorList>
            <person name="Thieme F."/>
            <person name="Koebnik R."/>
            <person name="Bekel T."/>
            <person name="Berger C."/>
            <person name="Boch J."/>
            <person name="Buettner D."/>
            <person name="Caldana C."/>
            <person name="Gaigalat L."/>
            <person name="Goesmann A."/>
            <person name="Kay S."/>
            <person name="Kirchner O."/>
            <person name="Lanz C."/>
            <person name="Linke B."/>
            <person name="McHardy A.C."/>
            <person name="Meyer F."/>
            <person name="Mittenhuber G."/>
            <person name="Nies D.H."/>
            <person name="Niesbach-Kloesgen U."/>
            <person name="Patschkowski T."/>
            <person name="Rueckert C."/>
            <person name="Rupp O."/>
            <person name="Schneicker S."/>
            <person name="Schuster S.C."/>
            <person name="Vorhoelter F.J."/>
            <person name="Weber E."/>
            <person name="Puehler A."/>
            <person name="Bonas U."/>
            <person name="Bartels D."/>
            <person name="Kaiser O."/>
        </authorList>
    </citation>
    <scope>NUCLEOTIDE SEQUENCE [LARGE SCALE GENOMIC DNA]</scope>
    <source>
        <strain evidence="2 3">85-10</strain>
    </source>
</reference>
<dbReference type="eggNOG" id="COG0366">
    <property type="taxonomic scope" value="Bacteria"/>
</dbReference>
<dbReference type="Gene3D" id="3.90.400.10">
    <property type="entry name" value="Oligo-1,6-glucosidase, Domain 2"/>
    <property type="match status" value="1"/>
</dbReference>
<dbReference type="InterPro" id="IPR013780">
    <property type="entry name" value="Glyco_hydro_b"/>
</dbReference>
<proteinExistence type="predicted"/>
<dbReference type="InterPro" id="IPR044077">
    <property type="entry name" value="Amylosucrase"/>
</dbReference>
<protein>
    <submittedName>
        <fullName evidence="2">Sucrose hydrolase</fullName>
    </submittedName>
</protein>
<organism evidence="3">
    <name type="scientific">Xanthomonas euvesicatoria pv. vesicatoria (strain 85-10)</name>
    <name type="common">Xanthomonas campestris pv. vesicatoria</name>
    <dbReference type="NCBI Taxonomy" id="316273"/>
    <lineage>
        <taxon>Bacteria</taxon>
        <taxon>Pseudomonadati</taxon>
        <taxon>Pseudomonadota</taxon>
        <taxon>Gammaproteobacteria</taxon>
        <taxon>Lysobacterales</taxon>
        <taxon>Lysobacteraceae</taxon>
        <taxon>Xanthomonas</taxon>
    </lineage>
</organism>
<evidence type="ECO:0000259" key="1">
    <source>
        <dbReference type="SMART" id="SM00642"/>
    </source>
</evidence>
<dbReference type="Gene3D" id="2.60.40.1180">
    <property type="entry name" value="Golgi alpha-mannosidase II"/>
    <property type="match status" value="1"/>
</dbReference>
<feature type="domain" description="Glycosyl hydrolase family 13 catalytic" evidence="1">
    <location>
        <begin position="129"/>
        <end position="564"/>
    </location>
</feature>
<evidence type="ECO:0000313" key="3">
    <source>
        <dbReference type="Proteomes" id="UP000007069"/>
    </source>
</evidence>
<dbReference type="HOGENOM" id="CLU_022796_0_0_6"/>
<dbReference type="KEGG" id="xcv:XCV3618"/>
<dbReference type="InterPro" id="IPR054049">
    <property type="entry name" value="SupH-like_C"/>
</dbReference>
<dbReference type="Proteomes" id="UP000007069">
    <property type="component" value="Chromosome"/>
</dbReference>
<name>Q3BPG4_XANE5</name>
<keyword evidence="2" id="KW-0378">Hydrolase</keyword>
<dbReference type="Gene3D" id="3.20.20.80">
    <property type="entry name" value="Glycosidases"/>
    <property type="match status" value="1"/>
</dbReference>
<dbReference type="GO" id="GO:0047669">
    <property type="term" value="F:amylosucrase activity"/>
    <property type="evidence" value="ECO:0007669"/>
    <property type="project" value="InterPro"/>
</dbReference>
<dbReference type="Gene3D" id="1.10.1740.10">
    <property type="match status" value="1"/>
</dbReference>
<dbReference type="SUPFAM" id="SSF51445">
    <property type="entry name" value="(Trans)glycosidases"/>
    <property type="match status" value="1"/>
</dbReference>
<dbReference type="GO" id="GO:0005975">
    <property type="term" value="P:carbohydrate metabolic process"/>
    <property type="evidence" value="ECO:0007669"/>
    <property type="project" value="InterPro"/>
</dbReference>
<dbReference type="Pfam" id="PF22157">
    <property type="entry name" value="SupH-like_C"/>
    <property type="match status" value="1"/>
</dbReference>
<dbReference type="CDD" id="cd11324">
    <property type="entry name" value="AmyAc_Amylosucrase"/>
    <property type="match status" value="1"/>
</dbReference>
<dbReference type="GO" id="GO:0016787">
    <property type="term" value="F:hydrolase activity"/>
    <property type="evidence" value="ECO:0007669"/>
    <property type="project" value="UniProtKB-KW"/>
</dbReference>
<dbReference type="Pfam" id="PF00128">
    <property type="entry name" value="Alpha-amylase"/>
    <property type="match status" value="1"/>
</dbReference>